<reference evidence="3" key="1">
    <citation type="submission" date="2023-07" db="EMBL/GenBank/DDBJ databases">
        <title>Conexibacter stalactiti sp. nov., isolated from stalactites in a lava cave and emended description of the genus Conexibacter.</title>
        <authorList>
            <person name="Lee S.D."/>
        </authorList>
    </citation>
    <scope>NUCLEOTIDE SEQUENCE [LARGE SCALE GENOMIC DNA]</scope>
    <source>
        <strain evidence="3">KCTC 39840</strain>
    </source>
</reference>
<organism evidence="2 3">
    <name type="scientific">Conexibacter stalactiti</name>
    <dbReference type="NCBI Taxonomy" id="1940611"/>
    <lineage>
        <taxon>Bacteria</taxon>
        <taxon>Bacillati</taxon>
        <taxon>Actinomycetota</taxon>
        <taxon>Thermoleophilia</taxon>
        <taxon>Solirubrobacterales</taxon>
        <taxon>Conexibacteraceae</taxon>
        <taxon>Conexibacter</taxon>
    </lineage>
</organism>
<comment type="caution">
    <text evidence="2">The sequence shown here is derived from an EMBL/GenBank/DDBJ whole genome shotgun (WGS) entry which is preliminary data.</text>
</comment>
<evidence type="ECO:0000256" key="1">
    <source>
        <dbReference type="SAM" id="MobiDB-lite"/>
    </source>
</evidence>
<evidence type="ECO:0000313" key="2">
    <source>
        <dbReference type="EMBL" id="MDW5592998.1"/>
    </source>
</evidence>
<gene>
    <name evidence="2" type="ORF">R7226_01525</name>
</gene>
<evidence type="ECO:0000313" key="3">
    <source>
        <dbReference type="Proteomes" id="UP001284601"/>
    </source>
</evidence>
<feature type="compositionally biased region" description="Basic residues" evidence="1">
    <location>
        <begin position="185"/>
        <end position="199"/>
    </location>
</feature>
<accession>A0ABU4HI65</accession>
<feature type="region of interest" description="Disordered" evidence="1">
    <location>
        <begin position="180"/>
        <end position="199"/>
    </location>
</feature>
<proteinExistence type="predicted"/>
<evidence type="ECO:0008006" key="4">
    <source>
        <dbReference type="Google" id="ProtNLM"/>
    </source>
</evidence>
<dbReference type="RefSeq" id="WP_318595259.1">
    <property type="nucleotide sequence ID" value="NZ_JAWSTH010000002.1"/>
</dbReference>
<keyword evidence="3" id="KW-1185">Reference proteome</keyword>
<name>A0ABU4HI65_9ACTN</name>
<dbReference type="EMBL" id="JAWSTH010000002">
    <property type="protein sequence ID" value="MDW5592998.1"/>
    <property type="molecule type" value="Genomic_DNA"/>
</dbReference>
<protein>
    <recommendedName>
        <fullName evidence="4">DUF222 domain-containing protein</fullName>
    </recommendedName>
</protein>
<reference evidence="2 3" key="2">
    <citation type="submission" date="2023-10" db="EMBL/GenBank/DDBJ databases">
        <authorList>
            <person name="Han X.F."/>
        </authorList>
    </citation>
    <scope>NUCLEOTIDE SEQUENCE [LARGE SCALE GENOMIC DNA]</scope>
    <source>
        <strain evidence="2 3">KCTC 39840</strain>
    </source>
</reference>
<sequence length="199" mass="21541">MIATPTMTSPIPDAVEHELLQTRARLRAEHHHLTLAQQELVAAEALRAVSAEWVCDALVADESTVPLFVGCARRAEDERERLSWLTLSALRAAALKTPTMLALGADAGAAAPDRRAALRHALDASGGAVTVGTLRDVLRRGCGRWTHCNEQIAAASDGAVRRSWQVVRLAGHEELLELTASGSSRRGRRRPAPRRRRGA</sequence>
<dbReference type="Proteomes" id="UP001284601">
    <property type="component" value="Unassembled WGS sequence"/>
</dbReference>